<comment type="similarity">
    <text evidence="2 7">Belongs to the DedA family.</text>
</comment>
<dbReference type="Pfam" id="PF09335">
    <property type="entry name" value="VTT_dom"/>
    <property type="match status" value="1"/>
</dbReference>
<evidence type="ECO:0000259" key="8">
    <source>
        <dbReference type="Pfam" id="PF09335"/>
    </source>
</evidence>
<dbReference type="Proteomes" id="UP000228496">
    <property type="component" value="Unassembled WGS sequence"/>
</dbReference>
<evidence type="ECO:0000256" key="3">
    <source>
        <dbReference type="ARBA" id="ARBA00022475"/>
    </source>
</evidence>
<keyword evidence="3 7" id="KW-1003">Cell membrane</keyword>
<dbReference type="AlphaFoldDB" id="A0A2J0Q6Y3"/>
<organism evidence="9 10">
    <name type="scientific">Candidatus Yanofskybacteria bacterium CG10_big_fil_rev_8_21_14_0_10_36_16</name>
    <dbReference type="NCBI Taxonomy" id="1975096"/>
    <lineage>
        <taxon>Bacteria</taxon>
        <taxon>Candidatus Yanofskyibacteriota</taxon>
    </lineage>
</organism>
<feature type="transmembrane region" description="Helical" evidence="7">
    <location>
        <begin position="138"/>
        <end position="158"/>
    </location>
</feature>
<feature type="transmembrane region" description="Helical" evidence="7">
    <location>
        <begin position="12"/>
        <end position="33"/>
    </location>
</feature>
<keyword evidence="5 7" id="KW-1133">Transmembrane helix</keyword>
<feature type="transmembrane region" description="Helical" evidence="7">
    <location>
        <begin position="53"/>
        <end position="75"/>
    </location>
</feature>
<dbReference type="EMBL" id="PCXQ01000005">
    <property type="protein sequence ID" value="PJE50709.1"/>
    <property type="molecule type" value="Genomic_DNA"/>
</dbReference>
<feature type="transmembrane region" description="Helical" evidence="7">
    <location>
        <begin position="170"/>
        <end position="191"/>
    </location>
</feature>
<comment type="subcellular location">
    <subcellularLocation>
        <location evidence="1 7">Cell membrane</location>
        <topology evidence="1 7">Multi-pass membrane protein</topology>
    </subcellularLocation>
</comment>
<name>A0A2J0Q6Y3_9BACT</name>
<evidence type="ECO:0000256" key="1">
    <source>
        <dbReference type="ARBA" id="ARBA00004651"/>
    </source>
</evidence>
<sequence length="206" mass="22932">MLFDIELLIKTVGLLGVVGIVFAESGLLVGFFLPGDGLLFTAGFLASQGFININLLAWLSFVAAVAGDSVGYYFGKRVGPLIFKKEESFWFSKDHLRTSNEFYKKHGGKTIIIARFMPFVRTFAPILAGVGEMKYSKFVFYNIAGGFLWTFGLSLGGYYMGNIIPNADKYILPIVLAIIVVSILPTAIHILKDPEHRRRLFAMFKK</sequence>
<keyword evidence="4 7" id="KW-0812">Transmembrane</keyword>
<keyword evidence="6 7" id="KW-0472">Membrane</keyword>
<gene>
    <name evidence="9" type="ORF">COV29_03165</name>
</gene>
<evidence type="ECO:0000313" key="10">
    <source>
        <dbReference type="Proteomes" id="UP000228496"/>
    </source>
</evidence>
<dbReference type="PANTHER" id="PTHR30353">
    <property type="entry name" value="INNER MEMBRANE PROTEIN DEDA-RELATED"/>
    <property type="match status" value="1"/>
</dbReference>
<comment type="caution">
    <text evidence="9">The sequence shown here is derived from an EMBL/GenBank/DDBJ whole genome shotgun (WGS) entry which is preliminary data.</text>
</comment>
<dbReference type="InterPro" id="IPR032818">
    <property type="entry name" value="DedA-like"/>
</dbReference>
<evidence type="ECO:0000256" key="7">
    <source>
        <dbReference type="RuleBase" id="RU367016"/>
    </source>
</evidence>
<dbReference type="GO" id="GO:0005886">
    <property type="term" value="C:plasma membrane"/>
    <property type="evidence" value="ECO:0007669"/>
    <property type="project" value="UniProtKB-SubCell"/>
</dbReference>
<accession>A0A2J0Q6Y3</accession>
<evidence type="ECO:0000256" key="5">
    <source>
        <dbReference type="ARBA" id="ARBA00022989"/>
    </source>
</evidence>
<proteinExistence type="inferred from homology"/>
<evidence type="ECO:0000256" key="6">
    <source>
        <dbReference type="ARBA" id="ARBA00023136"/>
    </source>
</evidence>
<evidence type="ECO:0000256" key="4">
    <source>
        <dbReference type="ARBA" id="ARBA00022692"/>
    </source>
</evidence>
<dbReference type="InterPro" id="IPR032816">
    <property type="entry name" value="VTT_dom"/>
</dbReference>
<protein>
    <recommendedName>
        <fullName evidence="8">VTT domain-containing protein</fullName>
    </recommendedName>
</protein>
<reference evidence="9 10" key="1">
    <citation type="submission" date="2017-09" db="EMBL/GenBank/DDBJ databases">
        <title>Depth-based differentiation of microbial function through sediment-hosted aquifers and enrichment of novel symbionts in the deep terrestrial subsurface.</title>
        <authorList>
            <person name="Probst A.J."/>
            <person name="Ladd B."/>
            <person name="Jarett J.K."/>
            <person name="Geller-Mcgrath D.E."/>
            <person name="Sieber C.M."/>
            <person name="Emerson J.B."/>
            <person name="Anantharaman K."/>
            <person name="Thomas B.C."/>
            <person name="Malmstrom R."/>
            <person name="Stieglmeier M."/>
            <person name="Klingl A."/>
            <person name="Woyke T."/>
            <person name="Ryan C.M."/>
            <person name="Banfield J.F."/>
        </authorList>
    </citation>
    <scope>NUCLEOTIDE SEQUENCE [LARGE SCALE GENOMIC DNA]</scope>
    <source>
        <strain evidence="9">CG10_big_fil_rev_8_21_14_0_10_36_16</strain>
    </source>
</reference>
<dbReference type="PANTHER" id="PTHR30353:SF0">
    <property type="entry name" value="TRANSMEMBRANE PROTEIN"/>
    <property type="match status" value="1"/>
</dbReference>
<evidence type="ECO:0000256" key="2">
    <source>
        <dbReference type="ARBA" id="ARBA00010792"/>
    </source>
</evidence>
<feature type="domain" description="VTT" evidence="8">
    <location>
        <begin position="33"/>
        <end position="158"/>
    </location>
</feature>
<evidence type="ECO:0000313" key="9">
    <source>
        <dbReference type="EMBL" id="PJE50709.1"/>
    </source>
</evidence>